<feature type="domain" description="Protein export membrane protein SecD/SecF C-terminal" evidence="11">
    <location>
        <begin position="794"/>
        <end position="977"/>
    </location>
</feature>
<dbReference type="InterPro" id="IPR022645">
    <property type="entry name" value="SecD/SecF_bac"/>
</dbReference>
<dbReference type="PRINTS" id="PR01755">
    <property type="entry name" value="SECFTRNLCASE"/>
</dbReference>
<reference evidence="14 15" key="1">
    <citation type="submission" date="2015-08" db="EMBL/GenBank/DDBJ databases">
        <title>Complete genome sequence of Rufibacter tibetensis strain 1351t, a radiation-resistant bacterium from tibet plateau.</title>
        <authorList>
            <person name="Dai J."/>
        </authorList>
    </citation>
    <scope>NUCLEOTIDE SEQUENCE [LARGE SCALE GENOMIC DNA]</scope>
    <source>
        <strain evidence="14 15">1351</strain>
    </source>
</reference>
<dbReference type="GO" id="GO:0043952">
    <property type="term" value="P:protein transport by the Sec complex"/>
    <property type="evidence" value="ECO:0007669"/>
    <property type="project" value="UniProtKB-UniRule"/>
</dbReference>
<feature type="transmembrane region" description="Helical" evidence="9">
    <location>
        <begin position="632"/>
        <end position="656"/>
    </location>
</feature>
<comment type="similarity">
    <text evidence="10">Belongs to the SecD/SecF family. SecF subfamily.</text>
</comment>
<feature type="transmembrane region" description="Helical" evidence="9">
    <location>
        <begin position="7"/>
        <end position="27"/>
    </location>
</feature>
<evidence type="ECO:0000259" key="12">
    <source>
        <dbReference type="Pfam" id="PF21760"/>
    </source>
</evidence>
<keyword evidence="15" id="KW-1185">Reference proteome</keyword>
<name>A0A0P0C885_9BACT</name>
<keyword evidence="8 9" id="KW-0472">Membrane</keyword>
<comment type="subunit">
    <text evidence="9">Forms a complex with SecF. Part of the essential Sec protein translocation apparatus which comprises SecA, SecYEG and auxiliary proteins SecDF. Other proteins may also be involved.</text>
</comment>
<dbReference type="Gene3D" id="3.30.70.3220">
    <property type="match status" value="1"/>
</dbReference>
<evidence type="ECO:0000313" key="15">
    <source>
        <dbReference type="Proteomes" id="UP000061382"/>
    </source>
</evidence>
<evidence type="ECO:0000256" key="3">
    <source>
        <dbReference type="ARBA" id="ARBA00022475"/>
    </source>
</evidence>
<dbReference type="GO" id="GO:0005886">
    <property type="term" value="C:plasma membrane"/>
    <property type="evidence" value="ECO:0007669"/>
    <property type="project" value="UniProtKB-SubCell"/>
</dbReference>
<evidence type="ECO:0000259" key="13">
    <source>
        <dbReference type="Pfam" id="PF22599"/>
    </source>
</evidence>
<dbReference type="Gene3D" id="1.20.1640.10">
    <property type="entry name" value="Multidrug efflux transporter AcrB transmembrane domain"/>
    <property type="match status" value="2"/>
</dbReference>
<comment type="subunit">
    <text evidence="10">Forms a complex with SecD. Part of the essential Sec protein translocation apparatus which comprises SecA, SecYEG and auxiliary proteins SecDF. Other proteins may also be involved.</text>
</comment>
<evidence type="ECO:0000259" key="11">
    <source>
        <dbReference type="Pfam" id="PF02355"/>
    </source>
</evidence>
<dbReference type="GO" id="GO:0065002">
    <property type="term" value="P:intracellular protein transmembrane transport"/>
    <property type="evidence" value="ECO:0007669"/>
    <property type="project" value="UniProtKB-UniRule"/>
</dbReference>
<evidence type="ECO:0000256" key="10">
    <source>
        <dbReference type="HAMAP-Rule" id="MF_01464"/>
    </source>
</evidence>
<dbReference type="NCBIfam" id="TIGR00966">
    <property type="entry name" value="transloc_SecF"/>
    <property type="match status" value="1"/>
</dbReference>
<comment type="subcellular location">
    <subcellularLocation>
        <location evidence="1 9">Cell membrane</location>
        <topology evidence="1 9">Multi-pass membrane protein</topology>
    </subcellularLocation>
</comment>
<evidence type="ECO:0000256" key="7">
    <source>
        <dbReference type="ARBA" id="ARBA00023010"/>
    </source>
</evidence>
<keyword evidence="5 9" id="KW-0653">Protein transport</keyword>
<feature type="transmembrane region" description="Helical" evidence="9">
    <location>
        <begin position="876"/>
        <end position="896"/>
    </location>
</feature>
<dbReference type="InterPro" id="IPR005665">
    <property type="entry name" value="SecF_bac"/>
</dbReference>
<dbReference type="NCBIfam" id="TIGR00916">
    <property type="entry name" value="2A0604s01"/>
    <property type="match status" value="2"/>
</dbReference>
<dbReference type="InterPro" id="IPR054384">
    <property type="entry name" value="SecDF_P1_head"/>
</dbReference>
<feature type="transmembrane region" description="Helical" evidence="9">
    <location>
        <begin position="533"/>
        <end position="553"/>
    </location>
</feature>
<evidence type="ECO:0000256" key="5">
    <source>
        <dbReference type="ARBA" id="ARBA00022927"/>
    </source>
</evidence>
<dbReference type="NCBIfam" id="TIGR01129">
    <property type="entry name" value="secD"/>
    <property type="match status" value="1"/>
</dbReference>
<keyword evidence="4 9" id="KW-0812">Transmembrane</keyword>
<dbReference type="PANTHER" id="PTHR30081">
    <property type="entry name" value="PROTEIN-EXPORT MEMBRANE PROTEIN SEC"/>
    <property type="match status" value="1"/>
</dbReference>
<dbReference type="PANTHER" id="PTHR30081:SF1">
    <property type="entry name" value="PROTEIN TRANSLOCASE SUBUNIT SECD"/>
    <property type="match status" value="1"/>
</dbReference>
<feature type="transmembrane region" description="Helical" evidence="9">
    <location>
        <begin position="693"/>
        <end position="710"/>
    </location>
</feature>
<keyword evidence="6 9" id="KW-1133">Transmembrane helix</keyword>
<dbReference type="NCBIfam" id="NF009585">
    <property type="entry name" value="PRK13024.1-5"/>
    <property type="match status" value="1"/>
</dbReference>
<dbReference type="Pfam" id="PF02355">
    <property type="entry name" value="SecD_SecF_C"/>
    <property type="match status" value="2"/>
</dbReference>
<dbReference type="GO" id="GO:0006605">
    <property type="term" value="P:protein targeting"/>
    <property type="evidence" value="ECO:0007669"/>
    <property type="project" value="UniProtKB-UniRule"/>
</dbReference>
<gene>
    <name evidence="9" type="primary">secD</name>
    <name evidence="10" type="synonym">secF</name>
    <name evidence="14" type="ORF">DC20_12765</name>
</gene>
<comment type="similarity">
    <text evidence="9">Belongs to the SecD/SecF family. SecD subfamily.</text>
</comment>
<evidence type="ECO:0000313" key="14">
    <source>
        <dbReference type="EMBL" id="ALI99685.1"/>
    </source>
</evidence>
<evidence type="ECO:0000256" key="8">
    <source>
        <dbReference type="ARBA" id="ARBA00023136"/>
    </source>
</evidence>
<feature type="transmembrane region" description="Helical" evidence="9">
    <location>
        <begin position="951"/>
        <end position="975"/>
    </location>
</feature>
<dbReference type="InterPro" id="IPR055344">
    <property type="entry name" value="SecD_SecF_C_bact"/>
</dbReference>
<dbReference type="HAMAP" id="MF_01463_B">
    <property type="entry name" value="SecD_B"/>
    <property type="match status" value="1"/>
</dbReference>
<comment type="function">
    <text evidence="9">Part of the Sec protein translocase complex. Interacts with the SecYEG preprotein conducting channel. SecDF uses the proton motive force (PMF) to complete protein translocation after the ATP-dependent function of SecA.</text>
</comment>
<dbReference type="PATRIC" id="fig|512763.3.peg.2804"/>
<dbReference type="GO" id="GO:0015450">
    <property type="term" value="F:protein-transporting ATPase activity"/>
    <property type="evidence" value="ECO:0007669"/>
    <property type="project" value="InterPro"/>
</dbReference>
<dbReference type="InterPro" id="IPR022813">
    <property type="entry name" value="SecD/SecF_arch_bac"/>
</dbReference>
<evidence type="ECO:0000256" key="2">
    <source>
        <dbReference type="ARBA" id="ARBA00022448"/>
    </source>
</evidence>
<dbReference type="Pfam" id="PF21760">
    <property type="entry name" value="SecD_1st"/>
    <property type="match status" value="1"/>
</dbReference>
<dbReference type="EMBL" id="CP012643">
    <property type="protein sequence ID" value="ALI99685.1"/>
    <property type="molecule type" value="Genomic_DNA"/>
</dbReference>
<dbReference type="InterPro" id="IPR048631">
    <property type="entry name" value="SecD_1st"/>
</dbReference>
<protein>
    <recommendedName>
        <fullName evidence="9 10">Multifunctional fusion protein</fullName>
    </recommendedName>
    <domain>
        <recommendedName>
            <fullName evidence="9">Protein translocase subunit SecD</fullName>
        </recommendedName>
    </domain>
    <domain>
        <recommendedName>
            <fullName evidence="10">Protein-export membrane protein SecF</fullName>
        </recommendedName>
    </domain>
</protein>
<dbReference type="Proteomes" id="UP000061382">
    <property type="component" value="Chromosome"/>
</dbReference>
<dbReference type="InterPro" id="IPR005791">
    <property type="entry name" value="SecD"/>
</dbReference>
<dbReference type="SUPFAM" id="SSF82866">
    <property type="entry name" value="Multidrug efflux transporter AcrB transmembrane domain"/>
    <property type="match status" value="2"/>
</dbReference>
<dbReference type="InterPro" id="IPR048634">
    <property type="entry name" value="SecD_SecF_C"/>
</dbReference>
<feature type="domain" description="Protein translocase subunit SecDF P1" evidence="12">
    <location>
        <begin position="184"/>
        <end position="241"/>
    </location>
</feature>
<dbReference type="RefSeq" id="WP_062544180.1">
    <property type="nucleotide sequence ID" value="NZ_CP012643.1"/>
</dbReference>
<dbReference type="STRING" id="512763.DC20_12765"/>
<sequence length="995" mass="107978">MRNKGFILVLTVIVSALCLYYLSFSLVSKGVEEDATRFATTNTGTVDHYKRQTYLDSVWKTPVFNFLGAEYTYQQVKESELSLGLDLKGGMHVTLEVSPVEIIRAMAGGRKDAAFEQAIARAQKLQATSQENFVDLFYRSYREIQPNAKLASIFANSTTRSLSYNSTDEEVLAVINKEVDDAVARSFNILRTRIDKFGVNQPNIQHLKGTNRIQIELPGVDNPERVRKLLQGTANLEFWEVWSVQEYGPYFTQLNDYLVKQEAANKLKGAASSASLASAADTSASALTGAAAKDTSALAAQLSKPADSAAAKKDSINPNQSSLLARLFTTLPGGLGTNVRDTAKVNALFAKPEVKALFPQNLKFLWGVQPIVANDGAEFLELYAIKKGRDGKAPLSGENISDARQDYDQTGRPEITMSMNAAGSKKWQRLTGDNIGRQVAIVLDNYVYSAPVVQSEISGGNSSISGSFTIEEAQDLANILKAGKMPAPTRIVEEAIVGPSLGQEAINQGLISSLAGMALVVLFMFAYYNKGGLIANIALFFNIFFIIGILAQFGTALTLPGIAGMVLTMGMSVDANVLIFERIKEELASGMGVPDAIKKGYSKAFSSIFDSNVTTLLAGIILYFFGSGPVKGFAVTLMIGIATSFFSAVFISRLIVEWMTRGKNANSLSLETALSRNWFKNIKFDILGNRKKAYMFSLAFIVFGIAAVFIKGELPLGVDFKGGRSYVVNFNSPVAASEVRSALDDEFKGAGTEVKTYGAANRLKITTSYIAEDESSQADESVRTALDQGLSQYKNLNPTVVSSAKVGATMADDIQKTAVIAVLLAFAGIFVYLAFRFSRWQFSLGGVIALIHDVLIVFSAFTIANLFGISFEMDQVFIASVLTIIGYSINDTVVVFDRIREYTNENPRMRFSDIVNPALNSTFSRTIITNLTVLLVVIILFIFGGETLRGFSFAMLVGSLTGTYSTLFIAAPIVVDTTNVDKERVVTAKPVVAAS</sequence>
<feature type="transmembrane region" description="Helical" evidence="9">
    <location>
        <begin position="509"/>
        <end position="528"/>
    </location>
</feature>
<dbReference type="HAMAP" id="MF_01464_B">
    <property type="entry name" value="SecF_B"/>
    <property type="match status" value="1"/>
</dbReference>
<evidence type="ECO:0000256" key="9">
    <source>
        <dbReference type="HAMAP-Rule" id="MF_01463"/>
    </source>
</evidence>
<feature type="transmembrane region" description="Helical" evidence="9">
    <location>
        <begin position="817"/>
        <end position="835"/>
    </location>
</feature>
<evidence type="ECO:0000256" key="1">
    <source>
        <dbReference type="ARBA" id="ARBA00004651"/>
    </source>
</evidence>
<feature type="domain" description="Protein export membrane protein SecD/SecF C-terminal" evidence="11">
    <location>
        <begin position="490"/>
        <end position="660"/>
    </location>
</feature>
<dbReference type="Pfam" id="PF07549">
    <property type="entry name" value="Sec_GG"/>
    <property type="match status" value="2"/>
</dbReference>
<evidence type="ECO:0000256" key="6">
    <source>
        <dbReference type="ARBA" id="ARBA00022989"/>
    </source>
</evidence>
<accession>A0A0P0C885</accession>
<keyword evidence="7 9" id="KW-0811">Translocation</keyword>
<dbReference type="Gene3D" id="3.30.1360.200">
    <property type="match status" value="1"/>
</dbReference>
<evidence type="ECO:0000256" key="4">
    <source>
        <dbReference type="ARBA" id="ARBA00022692"/>
    </source>
</evidence>
<dbReference type="AlphaFoldDB" id="A0A0P0C885"/>
<dbReference type="KEGG" id="rti:DC20_12765"/>
<dbReference type="FunFam" id="1.20.1640.10:FF:000004">
    <property type="entry name" value="Protein translocase subunit SecD"/>
    <property type="match status" value="1"/>
</dbReference>
<organism evidence="14 15">
    <name type="scientific">Rufibacter tibetensis</name>
    <dbReference type="NCBI Taxonomy" id="512763"/>
    <lineage>
        <taxon>Bacteria</taxon>
        <taxon>Pseudomonadati</taxon>
        <taxon>Bacteroidota</taxon>
        <taxon>Cytophagia</taxon>
        <taxon>Cytophagales</taxon>
        <taxon>Hymenobacteraceae</taxon>
        <taxon>Rufibacter</taxon>
    </lineage>
</organism>
<dbReference type="Pfam" id="PF22599">
    <property type="entry name" value="SecDF_P1_head"/>
    <property type="match status" value="1"/>
</dbReference>
<feature type="transmembrane region" description="Helical" evidence="9">
    <location>
        <begin position="847"/>
        <end position="870"/>
    </location>
</feature>
<proteinExistence type="inferred from homology"/>
<keyword evidence="3 9" id="KW-1003">Cell membrane</keyword>
<dbReference type="OrthoDB" id="9805019at2"/>
<feature type="transmembrane region" description="Helical" evidence="9">
    <location>
        <begin position="601"/>
        <end position="626"/>
    </location>
</feature>
<feature type="domain" description="SecDF P1 head subdomain" evidence="13">
    <location>
        <begin position="392"/>
        <end position="487"/>
    </location>
</feature>
<dbReference type="InterPro" id="IPR022646">
    <property type="entry name" value="SecD/SecF_CS"/>
</dbReference>
<comment type="caution">
    <text evidence="9">Lacks conserved residue(s) required for the propagation of feature annotation.</text>
</comment>
<feature type="transmembrane region" description="Helical" evidence="9">
    <location>
        <begin position="927"/>
        <end position="945"/>
    </location>
</feature>
<keyword evidence="2 9" id="KW-0813">Transport</keyword>
<feature type="transmembrane region" description="Helical" evidence="9">
    <location>
        <begin position="559"/>
        <end position="580"/>
    </location>
</feature>